<reference evidence="2 3" key="1">
    <citation type="submission" date="2013-04" db="EMBL/GenBank/DDBJ databases">
        <title>The Genome Sequence of Propionimicrobium lymphophilum ACS-093-V-SCH5.</title>
        <authorList>
            <consortium name="The Broad Institute Genomics Platform"/>
            <person name="Earl A."/>
            <person name="Ward D."/>
            <person name="Feldgarden M."/>
            <person name="Gevers D."/>
            <person name="Saerens B."/>
            <person name="Vaneechoutte M."/>
            <person name="Walker B."/>
            <person name="Young S."/>
            <person name="Zeng Q."/>
            <person name="Gargeya S."/>
            <person name="Fitzgerald M."/>
            <person name="Haas B."/>
            <person name="Abouelleil A."/>
            <person name="Allen A.W."/>
            <person name="Alvarado L."/>
            <person name="Arachchi H.M."/>
            <person name="Berlin A.M."/>
            <person name="Chapman S.B."/>
            <person name="Gainer-Dewar J."/>
            <person name="Goldberg J."/>
            <person name="Griggs A."/>
            <person name="Gujja S."/>
            <person name="Hansen M."/>
            <person name="Howarth C."/>
            <person name="Imamovic A."/>
            <person name="Ireland A."/>
            <person name="Larimer J."/>
            <person name="McCowan C."/>
            <person name="Murphy C."/>
            <person name="Pearson M."/>
            <person name="Poon T.W."/>
            <person name="Priest M."/>
            <person name="Roberts A."/>
            <person name="Saif S."/>
            <person name="Shea T."/>
            <person name="Sisk P."/>
            <person name="Sykes S."/>
            <person name="Wortman J."/>
            <person name="Nusbaum C."/>
            <person name="Birren B."/>
        </authorList>
    </citation>
    <scope>NUCLEOTIDE SEQUENCE [LARGE SCALE GENOMIC DNA]</scope>
    <source>
        <strain evidence="2 3">ACS-093-V-SCH5</strain>
    </source>
</reference>
<dbReference type="InterPro" id="IPR012337">
    <property type="entry name" value="RNaseH-like_sf"/>
</dbReference>
<accession>S2WMI9</accession>
<dbReference type="EMBL" id="AGZR01000003">
    <property type="protein sequence ID" value="EPD33887.1"/>
    <property type="molecule type" value="Genomic_DNA"/>
</dbReference>
<sequence>MVSRKLVAKLMKREGLTCLVRQKKRYNSYRGTLSTIAPNVLARDFTATSPNQKWVSDITEFRLGSSKIYLSPIIDLFDHSVVSYTVGKSANLELTNTSLRKALNKVKPGPGLVVHTDQGFQYQHHSWRKQLSRSHAVQSMSRKANCYDNAVAENFFGHLKSEMFYNNTFTSTEHLVNQIKAYIHWYNNKRIQERLEGVTPNEYRNHALAA</sequence>
<dbReference type="InterPro" id="IPR036397">
    <property type="entry name" value="RNaseH_sf"/>
</dbReference>
<dbReference type="Gene3D" id="3.30.420.10">
    <property type="entry name" value="Ribonuclease H-like superfamily/Ribonuclease H"/>
    <property type="match status" value="1"/>
</dbReference>
<gene>
    <name evidence="2" type="ORF">HMPREF9306_00304</name>
</gene>
<dbReference type="InterPro" id="IPR050900">
    <property type="entry name" value="Transposase_IS3/IS150/IS904"/>
</dbReference>
<dbReference type="PATRIC" id="fig|883161.3.peg.307"/>
<keyword evidence="3" id="KW-1185">Reference proteome</keyword>
<dbReference type="SUPFAM" id="SSF53098">
    <property type="entry name" value="Ribonuclease H-like"/>
    <property type="match status" value="1"/>
</dbReference>
<dbReference type="Proteomes" id="UP000014417">
    <property type="component" value="Unassembled WGS sequence"/>
</dbReference>
<dbReference type="HOGENOM" id="CLU_027402_4_3_11"/>
<dbReference type="NCBIfam" id="NF033516">
    <property type="entry name" value="transpos_IS3"/>
    <property type="match status" value="1"/>
</dbReference>
<organism evidence="2 3">
    <name type="scientific">Propionimicrobium lymphophilum ACS-093-V-SCH5</name>
    <dbReference type="NCBI Taxonomy" id="883161"/>
    <lineage>
        <taxon>Bacteria</taxon>
        <taxon>Bacillati</taxon>
        <taxon>Actinomycetota</taxon>
        <taxon>Actinomycetes</taxon>
        <taxon>Propionibacteriales</taxon>
        <taxon>Propionibacteriaceae</taxon>
        <taxon>Propionimicrobium</taxon>
    </lineage>
</organism>
<dbReference type="InterPro" id="IPR048020">
    <property type="entry name" value="Transpos_IS3"/>
</dbReference>
<feature type="domain" description="Integrase catalytic" evidence="1">
    <location>
        <begin position="46"/>
        <end position="208"/>
    </location>
</feature>
<dbReference type="GO" id="GO:0015074">
    <property type="term" value="P:DNA integration"/>
    <property type="evidence" value="ECO:0007669"/>
    <property type="project" value="InterPro"/>
</dbReference>
<comment type="caution">
    <text evidence="2">The sequence shown here is derived from an EMBL/GenBank/DDBJ whole genome shotgun (WGS) entry which is preliminary data.</text>
</comment>
<dbReference type="Pfam" id="PF00665">
    <property type="entry name" value="rve"/>
    <property type="match status" value="1"/>
</dbReference>
<protein>
    <recommendedName>
        <fullName evidence="1">Integrase catalytic domain-containing protein</fullName>
    </recommendedName>
</protein>
<name>S2WMI9_9ACTN</name>
<evidence type="ECO:0000259" key="1">
    <source>
        <dbReference type="PROSITE" id="PS50994"/>
    </source>
</evidence>
<dbReference type="AlphaFoldDB" id="S2WMI9"/>
<dbReference type="InterPro" id="IPR001584">
    <property type="entry name" value="Integrase_cat-core"/>
</dbReference>
<proteinExistence type="predicted"/>
<dbReference type="PROSITE" id="PS50994">
    <property type="entry name" value="INTEGRASE"/>
    <property type="match status" value="1"/>
</dbReference>
<dbReference type="PANTHER" id="PTHR46889">
    <property type="entry name" value="TRANSPOSASE INSF FOR INSERTION SEQUENCE IS3B-RELATED"/>
    <property type="match status" value="1"/>
</dbReference>
<evidence type="ECO:0000313" key="3">
    <source>
        <dbReference type="Proteomes" id="UP000014417"/>
    </source>
</evidence>
<dbReference type="Pfam" id="PF13333">
    <property type="entry name" value="rve_2"/>
    <property type="match status" value="1"/>
</dbReference>
<evidence type="ECO:0000313" key="2">
    <source>
        <dbReference type="EMBL" id="EPD33887.1"/>
    </source>
</evidence>
<dbReference type="GO" id="GO:0003676">
    <property type="term" value="F:nucleic acid binding"/>
    <property type="evidence" value="ECO:0007669"/>
    <property type="project" value="InterPro"/>
</dbReference>
<dbReference type="PANTHER" id="PTHR46889:SF4">
    <property type="entry name" value="TRANSPOSASE INSO FOR INSERTION SEQUENCE ELEMENT IS911B-RELATED"/>
    <property type="match status" value="1"/>
</dbReference>